<dbReference type="Proteomes" id="UP000177528">
    <property type="component" value="Unassembled WGS sequence"/>
</dbReference>
<reference evidence="1 2" key="1">
    <citation type="journal article" date="2016" name="Nat. Commun.">
        <title>Thousands of microbial genomes shed light on interconnected biogeochemical processes in an aquifer system.</title>
        <authorList>
            <person name="Anantharaman K."/>
            <person name="Brown C.T."/>
            <person name="Hug L.A."/>
            <person name="Sharon I."/>
            <person name="Castelle C.J."/>
            <person name="Probst A.J."/>
            <person name="Thomas B.C."/>
            <person name="Singh A."/>
            <person name="Wilkins M.J."/>
            <person name="Karaoz U."/>
            <person name="Brodie E.L."/>
            <person name="Williams K.H."/>
            <person name="Hubbard S.S."/>
            <person name="Banfield J.F."/>
        </authorList>
    </citation>
    <scope>NUCLEOTIDE SEQUENCE [LARGE SCALE GENOMIC DNA]</scope>
</reference>
<accession>A0A1G1X5L4</accession>
<dbReference type="AlphaFoldDB" id="A0A1G1X5L4"/>
<comment type="caution">
    <text evidence="1">The sequence shown here is derived from an EMBL/GenBank/DDBJ whole genome shotgun (WGS) entry which is preliminary data.</text>
</comment>
<dbReference type="EMBL" id="MHHR01000001">
    <property type="protein sequence ID" value="OGY35284.1"/>
    <property type="molecule type" value="Genomic_DNA"/>
</dbReference>
<evidence type="ECO:0008006" key="3">
    <source>
        <dbReference type="Google" id="ProtNLM"/>
    </source>
</evidence>
<organism evidence="1 2">
    <name type="scientific">Candidatus Andersenbacteria bacterium RIFCSPHIGHO2_12_FULL_45_11</name>
    <dbReference type="NCBI Taxonomy" id="1797281"/>
    <lineage>
        <taxon>Bacteria</taxon>
        <taxon>Candidatus Anderseniibacteriota</taxon>
    </lineage>
</organism>
<protein>
    <recommendedName>
        <fullName evidence="3">RiboL-PSP-HEPN domain-containing protein</fullName>
    </recommendedName>
</protein>
<evidence type="ECO:0000313" key="1">
    <source>
        <dbReference type="EMBL" id="OGY35284.1"/>
    </source>
</evidence>
<gene>
    <name evidence="1" type="ORF">A3D99_04260</name>
</gene>
<proteinExistence type="predicted"/>
<name>A0A1G1X5L4_9BACT</name>
<evidence type="ECO:0000313" key="2">
    <source>
        <dbReference type="Proteomes" id="UP000177528"/>
    </source>
</evidence>
<sequence length="194" mass="22534">MPKQAFERRFAFIDDDTLKKNIAIAFEYIIFLIDTASKECHKKLIRSSLYKNMLVYTGSIVEACLAYALCEYIRKGKLQTSQISPAIWKEEAQGIIHTFSKQRQIRYVIEHADYADITNSTNFIDINRACLRGKILNQEEYNVAEEIRMARNKIHVSALKDIDNSYTKEDLDLFFAKANKIITKVEKKLRALVK</sequence>